<reference evidence="1 2" key="1">
    <citation type="submission" date="2019-02" db="EMBL/GenBank/DDBJ databases">
        <title>Genome of Pseudomonas korensis isolated from heavy metal contaminated environment.</title>
        <authorList>
            <person name="Ayangbenro A.S."/>
            <person name="Babalola O."/>
        </authorList>
    </citation>
    <scope>NUCLEOTIDE SEQUENCE [LARGE SCALE GENOMIC DNA]</scope>
    <source>
        <strain evidence="1 2">AB36</strain>
    </source>
</reference>
<dbReference type="Proteomes" id="UP000291107">
    <property type="component" value="Unassembled WGS sequence"/>
</dbReference>
<dbReference type="EMBL" id="SEUB01000005">
    <property type="protein sequence ID" value="RYM41227.1"/>
    <property type="molecule type" value="Genomic_DNA"/>
</dbReference>
<organism evidence="1 2">
    <name type="scientific">Pseudomonas koreensis</name>
    <dbReference type="NCBI Taxonomy" id="198620"/>
    <lineage>
        <taxon>Bacteria</taxon>
        <taxon>Pseudomonadati</taxon>
        <taxon>Pseudomonadota</taxon>
        <taxon>Gammaproteobacteria</taxon>
        <taxon>Pseudomonadales</taxon>
        <taxon>Pseudomonadaceae</taxon>
        <taxon>Pseudomonas</taxon>
    </lineage>
</organism>
<accession>A0A4Q4L396</accession>
<dbReference type="AlphaFoldDB" id="A0A4Q4L396"/>
<evidence type="ECO:0000313" key="2">
    <source>
        <dbReference type="Proteomes" id="UP000291107"/>
    </source>
</evidence>
<name>A0A4Q4L396_9PSED</name>
<proteinExistence type="predicted"/>
<protein>
    <submittedName>
        <fullName evidence="1">Uncharacterized protein</fullName>
    </submittedName>
</protein>
<comment type="caution">
    <text evidence="1">The sequence shown here is derived from an EMBL/GenBank/DDBJ whole genome shotgun (WGS) entry which is preliminary data.</text>
</comment>
<evidence type="ECO:0000313" key="1">
    <source>
        <dbReference type="EMBL" id="RYM41227.1"/>
    </source>
</evidence>
<dbReference type="RefSeq" id="WP_129998906.1">
    <property type="nucleotide sequence ID" value="NZ_SEUB01000005.1"/>
</dbReference>
<sequence>MHMDNAPHMMETSVMMAPIERRVTDFYDSNRVGLVVVPSSTSSYPAFEFRLNVVSYGAPVEEVSKTAKKIKGFNDFSNSLDVRDVKGGWIVNELVGVQVKPLTGNLIEALEEQLDSIYALDAAAIVDPEQSRAAIRAVVDVVEDYIKAKDLWSLNELLALANPESMRRITSVSILRSSFRVRDKLANWSALYDLVYAHLKETDQDPERALRGLSRPKVLQIA</sequence>
<gene>
    <name evidence="1" type="ORF">EVS84_15155</name>
</gene>